<name>A0A377GYH8_9FUSO</name>
<evidence type="ECO:0000313" key="5">
    <source>
        <dbReference type="Proteomes" id="UP000255328"/>
    </source>
</evidence>
<dbReference type="InterPro" id="IPR029069">
    <property type="entry name" value="HotDog_dom_sf"/>
</dbReference>
<reference evidence="4 5" key="1">
    <citation type="submission" date="2018-06" db="EMBL/GenBank/DDBJ databases">
        <authorList>
            <consortium name="Pathogen Informatics"/>
            <person name="Doyle S."/>
        </authorList>
    </citation>
    <scope>NUCLEOTIDE SEQUENCE [LARGE SCALE GENOMIC DNA]</scope>
    <source>
        <strain evidence="4 5">NCTC10723</strain>
    </source>
</reference>
<dbReference type="InterPro" id="IPR054485">
    <property type="entry name" value="FlK-like_dom"/>
</dbReference>
<protein>
    <submittedName>
        <fullName evidence="4">Thioesterase superfamily</fullName>
    </submittedName>
</protein>
<feature type="binding site" evidence="2">
    <location>
        <position position="60"/>
    </location>
    <ligand>
        <name>CoA</name>
        <dbReference type="ChEBI" id="CHEBI:57287"/>
    </ligand>
</feature>
<feature type="binding site" evidence="2">
    <location>
        <position position="111"/>
    </location>
    <ligand>
        <name>substrate</name>
    </ligand>
</feature>
<keyword evidence="5" id="KW-1185">Reference proteome</keyword>
<dbReference type="AlphaFoldDB" id="A0A377GYH8"/>
<accession>A0A377GYH8</accession>
<feature type="binding site" evidence="2">
    <location>
        <position position="60"/>
    </location>
    <ligand>
        <name>substrate</name>
    </ligand>
</feature>
<dbReference type="PANTHER" id="PTHR36934">
    <property type="entry name" value="BLR0278 PROTEIN"/>
    <property type="match status" value="1"/>
</dbReference>
<proteinExistence type="predicted"/>
<dbReference type="Pfam" id="PF22636">
    <property type="entry name" value="FlK"/>
    <property type="match status" value="1"/>
</dbReference>
<feature type="domain" description="Fluoroacetyl-CoA-specific thioesterase-like" evidence="3">
    <location>
        <begin position="14"/>
        <end position="116"/>
    </location>
</feature>
<dbReference type="EMBL" id="UGGU01000003">
    <property type="protein sequence ID" value="STO31923.1"/>
    <property type="molecule type" value="Genomic_DNA"/>
</dbReference>
<feature type="active site" evidence="1">
    <location>
        <position position="67"/>
    </location>
</feature>
<sequence>MLKKGMNFTQSKVVKESETAAKVASGALEVFSTPMLIAFMESTAFTLAQKELEEGDTTVGISVNIKHLKANLIGDELTCTATLDKIDGKKLDFSVKVFHGETLVGEGEHSRFIVNEKKFLEKLNK</sequence>
<evidence type="ECO:0000256" key="1">
    <source>
        <dbReference type="PIRSR" id="PIRSR014972-1"/>
    </source>
</evidence>
<evidence type="ECO:0000259" key="3">
    <source>
        <dbReference type="Pfam" id="PF22636"/>
    </source>
</evidence>
<evidence type="ECO:0000256" key="2">
    <source>
        <dbReference type="PIRSR" id="PIRSR014972-2"/>
    </source>
</evidence>
<dbReference type="InterPro" id="IPR025540">
    <property type="entry name" value="FlK"/>
</dbReference>
<dbReference type="PANTHER" id="PTHR36934:SF1">
    <property type="entry name" value="THIOESTERASE DOMAIN-CONTAINING PROTEIN"/>
    <property type="match status" value="1"/>
</dbReference>
<dbReference type="PIRSF" id="PIRSF014972">
    <property type="entry name" value="FlK"/>
    <property type="match status" value="1"/>
</dbReference>
<dbReference type="Proteomes" id="UP000255328">
    <property type="component" value="Unassembled WGS sequence"/>
</dbReference>
<dbReference type="OrthoDB" id="6902891at2"/>
<dbReference type="Gene3D" id="3.10.129.10">
    <property type="entry name" value="Hotdog Thioesterase"/>
    <property type="match status" value="1"/>
</dbReference>
<dbReference type="SUPFAM" id="SSF54637">
    <property type="entry name" value="Thioesterase/thiol ester dehydrase-isomerase"/>
    <property type="match status" value="1"/>
</dbReference>
<organism evidence="4 5">
    <name type="scientific">Fusobacterium necrogenes</name>
    <dbReference type="NCBI Taxonomy" id="858"/>
    <lineage>
        <taxon>Bacteria</taxon>
        <taxon>Fusobacteriati</taxon>
        <taxon>Fusobacteriota</taxon>
        <taxon>Fusobacteriia</taxon>
        <taxon>Fusobacteriales</taxon>
        <taxon>Fusobacteriaceae</taxon>
        <taxon>Fusobacterium</taxon>
    </lineage>
</organism>
<dbReference type="RefSeq" id="WP_115270666.1">
    <property type="nucleotide sequence ID" value="NZ_CASFEE010000002.1"/>
</dbReference>
<evidence type="ECO:0000313" key="4">
    <source>
        <dbReference type="EMBL" id="STO31923.1"/>
    </source>
</evidence>
<gene>
    <name evidence="4" type="ORF">NCTC10723_01386</name>
</gene>
<feature type="active site" evidence="1">
    <location>
        <position position="41"/>
    </location>
</feature>
<feature type="active site" evidence="1">
    <location>
        <position position="33"/>
    </location>
</feature>